<feature type="compositionally biased region" description="Polar residues" evidence="1">
    <location>
        <begin position="35"/>
        <end position="44"/>
    </location>
</feature>
<feature type="compositionally biased region" description="Low complexity" evidence="1">
    <location>
        <begin position="260"/>
        <end position="280"/>
    </location>
</feature>
<name>A0A550BUE3_9AGAR</name>
<dbReference type="Proteomes" id="UP000320762">
    <property type="component" value="Unassembled WGS sequence"/>
</dbReference>
<reference evidence="2 3" key="1">
    <citation type="journal article" date="2019" name="New Phytol.">
        <title>Comparative genomics reveals unique wood-decay strategies and fruiting body development in the Schizophyllaceae.</title>
        <authorList>
            <person name="Almasi E."/>
            <person name="Sahu N."/>
            <person name="Krizsan K."/>
            <person name="Balint B."/>
            <person name="Kovacs G.M."/>
            <person name="Kiss B."/>
            <person name="Cseklye J."/>
            <person name="Drula E."/>
            <person name="Henrissat B."/>
            <person name="Nagy I."/>
            <person name="Chovatia M."/>
            <person name="Adam C."/>
            <person name="LaButti K."/>
            <person name="Lipzen A."/>
            <person name="Riley R."/>
            <person name="Grigoriev I.V."/>
            <person name="Nagy L.G."/>
        </authorList>
    </citation>
    <scope>NUCLEOTIDE SEQUENCE [LARGE SCALE GENOMIC DNA]</scope>
    <source>
        <strain evidence="2 3">NL-1724</strain>
    </source>
</reference>
<feature type="compositionally biased region" description="Low complexity" evidence="1">
    <location>
        <begin position="106"/>
        <end position="125"/>
    </location>
</feature>
<protein>
    <submittedName>
        <fullName evidence="2">Uncharacterized protein</fullName>
    </submittedName>
</protein>
<keyword evidence="3" id="KW-1185">Reference proteome</keyword>
<dbReference type="EMBL" id="VDMD01000079">
    <property type="protein sequence ID" value="TRM56160.1"/>
    <property type="molecule type" value="Genomic_DNA"/>
</dbReference>
<feature type="region of interest" description="Disordered" evidence="1">
    <location>
        <begin position="250"/>
        <end position="286"/>
    </location>
</feature>
<evidence type="ECO:0000313" key="2">
    <source>
        <dbReference type="EMBL" id="TRM56160.1"/>
    </source>
</evidence>
<feature type="compositionally biased region" description="Low complexity" evidence="1">
    <location>
        <begin position="48"/>
        <end position="65"/>
    </location>
</feature>
<accession>A0A550BUE3</accession>
<feature type="region of interest" description="Disordered" evidence="1">
    <location>
        <begin position="35"/>
        <end position="194"/>
    </location>
</feature>
<evidence type="ECO:0000256" key="1">
    <source>
        <dbReference type="SAM" id="MobiDB-lite"/>
    </source>
</evidence>
<evidence type="ECO:0000313" key="3">
    <source>
        <dbReference type="Proteomes" id="UP000320762"/>
    </source>
</evidence>
<feature type="compositionally biased region" description="Basic and acidic residues" evidence="1">
    <location>
        <begin position="75"/>
        <end position="100"/>
    </location>
</feature>
<dbReference type="AlphaFoldDB" id="A0A550BUE3"/>
<proteinExistence type="predicted"/>
<comment type="caution">
    <text evidence="2">The sequence shown here is derived from an EMBL/GenBank/DDBJ whole genome shotgun (WGS) entry which is preliminary data.</text>
</comment>
<organism evidence="2 3">
    <name type="scientific">Schizophyllum amplum</name>
    <dbReference type="NCBI Taxonomy" id="97359"/>
    <lineage>
        <taxon>Eukaryota</taxon>
        <taxon>Fungi</taxon>
        <taxon>Dikarya</taxon>
        <taxon>Basidiomycota</taxon>
        <taxon>Agaricomycotina</taxon>
        <taxon>Agaricomycetes</taxon>
        <taxon>Agaricomycetidae</taxon>
        <taxon>Agaricales</taxon>
        <taxon>Schizophyllaceae</taxon>
        <taxon>Schizophyllum</taxon>
    </lineage>
</organism>
<gene>
    <name evidence="2" type="ORF">BD626DRAFT_520752</name>
</gene>
<sequence>MPPTILAITCTAQPPRTTMTSTGIILRLPACPSVTPTISHSPTPSEGPETPAAAVEAPTATATPAVRRRSARISAGDELRRIKEEQGSLEKEAESLEDPKAVPAKTQTRGAATTVGARAQTQGAQPKRKRDGDEEDEAAAEGETRPRPAKKARPAGKQPRATAPGRRSKAAQPTTEVATSPCRDLQARPTHLALSPSERDAREILWRDVYVCAHLPKLAHVDESEYWSDRYAVLCESVALAAEWRDREAWGSQSSGGGCSSMADGGSSMADGGSSMDTSMQPIAVH</sequence>